<gene>
    <name evidence="4" type="ORF">IV203_025973</name>
</gene>
<proteinExistence type="predicted"/>
<keyword evidence="2" id="KW-0812">Transmembrane</keyword>
<accession>A0A9K3PWF5</accession>
<organism evidence="4 5">
    <name type="scientific">Nitzschia inconspicua</name>
    <dbReference type="NCBI Taxonomy" id="303405"/>
    <lineage>
        <taxon>Eukaryota</taxon>
        <taxon>Sar</taxon>
        <taxon>Stramenopiles</taxon>
        <taxon>Ochrophyta</taxon>
        <taxon>Bacillariophyta</taxon>
        <taxon>Bacillariophyceae</taxon>
        <taxon>Bacillariophycidae</taxon>
        <taxon>Bacillariales</taxon>
        <taxon>Bacillariaceae</taxon>
        <taxon>Nitzschia</taxon>
    </lineage>
</organism>
<evidence type="ECO:0000313" key="5">
    <source>
        <dbReference type="Proteomes" id="UP000693970"/>
    </source>
</evidence>
<feature type="region of interest" description="Disordered" evidence="1">
    <location>
        <begin position="145"/>
        <end position="166"/>
    </location>
</feature>
<dbReference type="SMART" id="SM00271">
    <property type="entry name" value="DnaJ"/>
    <property type="match status" value="1"/>
</dbReference>
<evidence type="ECO:0000256" key="2">
    <source>
        <dbReference type="SAM" id="Phobius"/>
    </source>
</evidence>
<evidence type="ECO:0000259" key="3">
    <source>
        <dbReference type="PROSITE" id="PS50076"/>
    </source>
</evidence>
<reference evidence="4" key="1">
    <citation type="journal article" date="2021" name="Sci. Rep.">
        <title>Diploid genomic architecture of Nitzschia inconspicua, an elite biomass production diatom.</title>
        <authorList>
            <person name="Oliver A."/>
            <person name="Podell S."/>
            <person name="Pinowska A."/>
            <person name="Traller J.C."/>
            <person name="Smith S.R."/>
            <person name="McClure R."/>
            <person name="Beliaev A."/>
            <person name="Bohutskyi P."/>
            <person name="Hill E.A."/>
            <person name="Rabines A."/>
            <person name="Zheng H."/>
            <person name="Allen L.Z."/>
            <person name="Kuo A."/>
            <person name="Grigoriev I.V."/>
            <person name="Allen A.E."/>
            <person name="Hazlebeck D."/>
            <person name="Allen E.E."/>
        </authorList>
    </citation>
    <scope>NUCLEOTIDE SEQUENCE</scope>
    <source>
        <strain evidence="4">Hildebrandi</strain>
    </source>
</reference>
<dbReference type="PANTHER" id="PTHR43096">
    <property type="entry name" value="DNAJ HOMOLOG 1, MITOCHONDRIAL-RELATED"/>
    <property type="match status" value="1"/>
</dbReference>
<sequence length="489" mass="55219">MPTLDNNNNNNNQKRSSFYSTTTTHVLSTMTVKILILASLWGWNLVSVPFSAVFAFPLLHRLHRCQTENSVFPLVSSISSSSSSSSFTTRICAVSAGDTNGGSIRRSRRKNPQDITLYDILGASPKDTPEQLKRRYTALVKSLHPDVNRHSQNDTTQQHQHQHQHEGRYSYELSEINAAWEILGDKKERLRYDRSLQAKEFTQGVEALVGRGIQTAIPWLKKTAHTTAAAVDATAAAVDASAKAAQESAEQAKVVYGIFELEQRSRQMEQRALAEQIKAQKLQTEIDNLPNKRLPFLQDATKKKYVSPLTVTEEMNLTSMEAQRILKNFQLGQIPPGLATDLQSLQVTELEHRESIRVRQGTERASQVAARKLEQAKLAEIQAQRRLEEAQKALLEAQQKHSIAQQIQTQATMQEAESQKTVQKMEQSLQKTQQRVKAGLYQQQELYLDRRSKELATEKAELEASANKLHEEATSLRNEAKRLEKSQKQ</sequence>
<keyword evidence="2" id="KW-1133">Transmembrane helix</keyword>
<keyword evidence="2" id="KW-0472">Membrane</keyword>
<dbReference type="Proteomes" id="UP000693970">
    <property type="component" value="Unassembled WGS sequence"/>
</dbReference>
<dbReference type="GO" id="GO:0051082">
    <property type="term" value="F:unfolded protein binding"/>
    <property type="evidence" value="ECO:0007669"/>
    <property type="project" value="TreeGrafter"/>
</dbReference>
<evidence type="ECO:0000313" key="4">
    <source>
        <dbReference type="EMBL" id="KAG7362307.1"/>
    </source>
</evidence>
<protein>
    <submittedName>
        <fullName evidence="4">DnaJ domain containing protein</fullName>
    </submittedName>
</protein>
<dbReference type="GO" id="GO:0042026">
    <property type="term" value="P:protein refolding"/>
    <property type="evidence" value="ECO:0007669"/>
    <property type="project" value="TreeGrafter"/>
</dbReference>
<dbReference type="PANTHER" id="PTHR43096:SF10">
    <property type="entry name" value="CHAPERONE PROTEIN DNAJ A6, CHLOROPLASTIC"/>
    <property type="match status" value="1"/>
</dbReference>
<dbReference type="CDD" id="cd06257">
    <property type="entry name" value="DnaJ"/>
    <property type="match status" value="1"/>
</dbReference>
<dbReference type="AlphaFoldDB" id="A0A9K3PWF5"/>
<dbReference type="GO" id="GO:0005737">
    <property type="term" value="C:cytoplasm"/>
    <property type="evidence" value="ECO:0007669"/>
    <property type="project" value="TreeGrafter"/>
</dbReference>
<dbReference type="Pfam" id="PF00226">
    <property type="entry name" value="DnaJ"/>
    <property type="match status" value="1"/>
</dbReference>
<name>A0A9K3PWF5_9STRA</name>
<dbReference type="OrthoDB" id="66964at2759"/>
<feature type="transmembrane region" description="Helical" evidence="2">
    <location>
        <begin position="34"/>
        <end position="59"/>
    </location>
</feature>
<feature type="domain" description="J" evidence="3">
    <location>
        <begin position="116"/>
        <end position="196"/>
    </location>
</feature>
<reference evidence="4" key="2">
    <citation type="submission" date="2021-04" db="EMBL/GenBank/DDBJ databases">
        <authorList>
            <person name="Podell S."/>
        </authorList>
    </citation>
    <scope>NUCLEOTIDE SEQUENCE</scope>
    <source>
        <strain evidence="4">Hildebrandi</strain>
    </source>
</reference>
<comment type="caution">
    <text evidence="4">The sequence shown here is derived from an EMBL/GenBank/DDBJ whole genome shotgun (WGS) entry which is preliminary data.</text>
</comment>
<evidence type="ECO:0000256" key="1">
    <source>
        <dbReference type="SAM" id="MobiDB-lite"/>
    </source>
</evidence>
<dbReference type="InterPro" id="IPR001623">
    <property type="entry name" value="DnaJ_domain"/>
</dbReference>
<dbReference type="PROSITE" id="PS50076">
    <property type="entry name" value="DNAJ_2"/>
    <property type="match status" value="1"/>
</dbReference>
<feature type="region of interest" description="Disordered" evidence="1">
    <location>
        <begin position="456"/>
        <end position="489"/>
    </location>
</feature>
<dbReference type="EMBL" id="JAGRRH010000012">
    <property type="protein sequence ID" value="KAG7362307.1"/>
    <property type="molecule type" value="Genomic_DNA"/>
</dbReference>
<keyword evidence="5" id="KW-1185">Reference proteome</keyword>